<keyword evidence="5" id="KW-0560">Oxidoreductase</keyword>
<dbReference type="InterPro" id="IPR020843">
    <property type="entry name" value="ER"/>
</dbReference>
<dbReference type="PANTHER" id="PTHR42940">
    <property type="entry name" value="ALCOHOL DEHYDROGENASE 1-RELATED"/>
    <property type="match status" value="1"/>
</dbReference>
<dbReference type="Pfam" id="PF00107">
    <property type="entry name" value="ADH_zinc_N"/>
    <property type="match status" value="1"/>
</dbReference>
<comment type="cofactor">
    <cofactor evidence="1">
        <name>Zn(2+)</name>
        <dbReference type="ChEBI" id="CHEBI:29105"/>
    </cofactor>
</comment>
<evidence type="ECO:0000256" key="5">
    <source>
        <dbReference type="ARBA" id="ARBA00023002"/>
    </source>
</evidence>
<dbReference type="GO" id="GO:0005737">
    <property type="term" value="C:cytoplasm"/>
    <property type="evidence" value="ECO:0007669"/>
    <property type="project" value="TreeGrafter"/>
</dbReference>
<dbReference type="Gene3D" id="3.90.180.10">
    <property type="entry name" value="Medium-chain alcohol dehydrogenases, catalytic domain"/>
    <property type="match status" value="1"/>
</dbReference>
<dbReference type="InterPro" id="IPR011032">
    <property type="entry name" value="GroES-like_sf"/>
</dbReference>
<organism evidence="8 9">
    <name type="scientific">Imshaugia aleurites</name>
    <dbReference type="NCBI Taxonomy" id="172621"/>
    <lineage>
        <taxon>Eukaryota</taxon>
        <taxon>Fungi</taxon>
        <taxon>Dikarya</taxon>
        <taxon>Ascomycota</taxon>
        <taxon>Pezizomycotina</taxon>
        <taxon>Lecanoromycetes</taxon>
        <taxon>OSLEUM clade</taxon>
        <taxon>Lecanoromycetidae</taxon>
        <taxon>Lecanorales</taxon>
        <taxon>Lecanorineae</taxon>
        <taxon>Parmeliaceae</taxon>
        <taxon>Imshaugia</taxon>
    </lineage>
</organism>
<comment type="caution">
    <text evidence="8">The sequence shown here is derived from an EMBL/GenBank/DDBJ whole genome shotgun (WGS) entry which is preliminary data.</text>
</comment>
<evidence type="ECO:0000313" key="8">
    <source>
        <dbReference type="EMBL" id="CAF9926193.1"/>
    </source>
</evidence>
<dbReference type="EMBL" id="CAJPDT010000042">
    <property type="protein sequence ID" value="CAF9926193.1"/>
    <property type="molecule type" value="Genomic_DNA"/>
</dbReference>
<reference evidence="8" key="1">
    <citation type="submission" date="2021-03" db="EMBL/GenBank/DDBJ databases">
        <authorList>
            <person name="Tagirdzhanova G."/>
        </authorList>
    </citation>
    <scope>NUCLEOTIDE SEQUENCE</scope>
</reference>
<dbReference type="SUPFAM" id="SSF50129">
    <property type="entry name" value="GroES-like"/>
    <property type="match status" value="1"/>
</dbReference>
<dbReference type="Gene3D" id="3.40.50.720">
    <property type="entry name" value="NAD(P)-binding Rossmann-like Domain"/>
    <property type="match status" value="1"/>
</dbReference>
<keyword evidence="4" id="KW-0862">Zinc</keyword>
<sequence length="368" mass="38758">MAIAGIPNYMLAAQLVEFNEPYKIHKVPTPESLGPYDVLIKVAVASLCHTDGMVSAGVMGTKLPCIGSHEGAGTVVRLGSSVTDFKEGDRVMAGLPRSRCGHCPDCLGDENYRQYCPNLAGHVGVTLDGAFAEYMIVDGRESSRLPDDVSFETAAPLACAGCTVWRGILQTDLKKGETVAIVGAGGGLGHLGCQFAKALGIMVVGIDARDEGLALARDSGADVTIDARQEKEKVVGEVMKVTGGMGADATVNVSDNGQAAALACAVTKMHGTMIQIAQPTNVSVPFHELVFRDVRIKGSLICSRLEAERMLKIVAEHKISVKTNPFFGLGELPNLIELAHGGKMQGKAVVVVDEEEVNRVKGGETDSI</sequence>
<keyword evidence="9" id="KW-1185">Reference proteome</keyword>
<dbReference type="Pfam" id="PF08240">
    <property type="entry name" value="ADH_N"/>
    <property type="match status" value="1"/>
</dbReference>
<keyword evidence="6" id="KW-0520">NAD</keyword>
<dbReference type="PANTHER" id="PTHR42940:SF8">
    <property type="entry name" value="VACUOLAR PROTEIN SORTING-ASSOCIATED PROTEIN 11"/>
    <property type="match status" value="1"/>
</dbReference>
<comment type="similarity">
    <text evidence="2">Belongs to the zinc-containing alcohol dehydrogenase family.</text>
</comment>
<evidence type="ECO:0000256" key="2">
    <source>
        <dbReference type="ARBA" id="ARBA00008072"/>
    </source>
</evidence>
<dbReference type="InterPro" id="IPR036291">
    <property type="entry name" value="NAD(P)-bd_dom_sf"/>
</dbReference>
<dbReference type="InterPro" id="IPR013149">
    <property type="entry name" value="ADH-like_C"/>
</dbReference>
<keyword evidence="3" id="KW-0479">Metal-binding</keyword>
<dbReference type="GO" id="GO:0004022">
    <property type="term" value="F:alcohol dehydrogenase (NAD+) activity"/>
    <property type="evidence" value="ECO:0007669"/>
    <property type="project" value="TreeGrafter"/>
</dbReference>
<feature type="domain" description="Enoyl reductase (ER)" evidence="7">
    <location>
        <begin position="14"/>
        <end position="350"/>
    </location>
</feature>
<evidence type="ECO:0000256" key="6">
    <source>
        <dbReference type="ARBA" id="ARBA00023027"/>
    </source>
</evidence>
<dbReference type="SUPFAM" id="SSF51735">
    <property type="entry name" value="NAD(P)-binding Rossmann-fold domains"/>
    <property type="match status" value="1"/>
</dbReference>
<protein>
    <recommendedName>
        <fullName evidence="7">Enoyl reductase (ER) domain-containing protein</fullName>
    </recommendedName>
</protein>
<evidence type="ECO:0000313" key="9">
    <source>
        <dbReference type="Proteomes" id="UP000664534"/>
    </source>
</evidence>
<proteinExistence type="inferred from homology"/>
<name>A0A8H3FKF1_9LECA</name>
<gene>
    <name evidence="8" type="ORF">IMSHALPRED_006899</name>
</gene>
<dbReference type="GO" id="GO:0046872">
    <property type="term" value="F:metal ion binding"/>
    <property type="evidence" value="ECO:0007669"/>
    <property type="project" value="UniProtKB-KW"/>
</dbReference>
<evidence type="ECO:0000256" key="4">
    <source>
        <dbReference type="ARBA" id="ARBA00022833"/>
    </source>
</evidence>
<dbReference type="InterPro" id="IPR013154">
    <property type="entry name" value="ADH-like_N"/>
</dbReference>
<evidence type="ECO:0000256" key="3">
    <source>
        <dbReference type="ARBA" id="ARBA00022723"/>
    </source>
</evidence>
<dbReference type="SMART" id="SM00829">
    <property type="entry name" value="PKS_ER"/>
    <property type="match status" value="1"/>
</dbReference>
<dbReference type="FunFam" id="3.40.50.720:FF:000039">
    <property type="entry name" value="Alcohol dehydrogenase AdhP"/>
    <property type="match status" value="1"/>
</dbReference>
<evidence type="ECO:0000259" key="7">
    <source>
        <dbReference type="SMART" id="SM00829"/>
    </source>
</evidence>
<dbReference type="AlphaFoldDB" id="A0A8H3FKF1"/>
<dbReference type="Proteomes" id="UP000664534">
    <property type="component" value="Unassembled WGS sequence"/>
</dbReference>
<dbReference type="OrthoDB" id="1879366at2759"/>
<accession>A0A8H3FKF1</accession>
<evidence type="ECO:0000256" key="1">
    <source>
        <dbReference type="ARBA" id="ARBA00001947"/>
    </source>
</evidence>